<dbReference type="Proteomes" id="UP000324222">
    <property type="component" value="Unassembled WGS sequence"/>
</dbReference>
<comment type="caution">
    <text evidence="1">The sequence shown here is derived from an EMBL/GenBank/DDBJ whole genome shotgun (WGS) entry which is preliminary data.</text>
</comment>
<protein>
    <submittedName>
        <fullName evidence="1">Uncharacterized protein</fullName>
    </submittedName>
</protein>
<organism evidence="1 2">
    <name type="scientific">Portunus trituberculatus</name>
    <name type="common">Swimming crab</name>
    <name type="synonym">Neptunus trituberculatus</name>
    <dbReference type="NCBI Taxonomy" id="210409"/>
    <lineage>
        <taxon>Eukaryota</taxon>
        <taxon>Metazoa</taxon>
        <taxon>Ecdysozoa</taxon>
        <taxon>Arthropoda</taxon>
        <taxon>Crustacea</taxon>
        <taxon>Multicrustacea</taxon>
        <taxon>Malacostraca</taxon>
        <taxon>Eumalacostraca</taxon>
        <taxon>Eucarida</taxon>
        <taxon>Decapoda</taxon>
        <taxon>Pleocyemata</taxon>
        <taxon>Brachyura</taxon>
        <taxon>Eubrachyura</taxon>
        <taxon>Portunoidea</taxon>
        <taxon>Portunidae</taxon>
        <taxon>Portuninae</taxon>
        <taxon>Portunus</taxon>
    </lineage>
</organism>
<sequence>MEAGDCLRHNSSWLHLRDIMNVCGVRGLVGMGGNQTMESRVESIDIGNGSLLRIDKFCYPQGMTGAAENQKPASLLCTEWCPG</sequence>
<evidence type="ECO:0000313" key="2">
    <source>
        <dbReference type="Proteomes" id="UP000324222"/>
    </source>
</evidence>
<dbReference type="AlphaFoldDB" id="A0A5B7EYZ5"/>
<evidence type="ECO:0000313" key="1">
    <source>
        <dbReference type="EMBL" id="MPC37544.1"/>
    </source>
</evidence>
<proteinExistence type="predicted"/>
<reference evidence="1 2" key="1">
    <citation type="submission" date="2019-05" db="EMBL/GenBank/DDBJ databases">
        <title>Another draft genome of Portunus trituberculatus and its Hox gene families provides insights of decapod evolution.</title>
        <authorList>
            <person name="Jeong J.-H."/>
            <person name="Song I."/>
            <person name="Kim S."/>
            <person name="Choi T."/>
            <person name="Kim D."/>
            <person name="Ryu S."/>
            <person name="Kim W."/>
        </authorList>
    </citation>
    <scope>NUCLEOTIDE SEQUENCE [LARGE SCALE GENOMIC DNA]</scope>
    <source>
        <tissue evidence="1">Muscle</tissue>
    </source>
</reference>
<name>A0A5B7EYZ5_PORTR</name>
<accession>A0A5B7EYZ5</accession>
<dbReference type="EMBL" id="VSRR010003811">
    <property type="protein sequence ID" value="MPC37544.1"/>
    <property type="molecule type" value="Genomic_DNA"/>
</dbReference>
<keyword evidence="2" id="KW-1185">Reference proteome</keyword>
<gene>
    <name evidence="1" type="ORF">E2C01_031030</name>
</gene>